<evidence type="ECO:0000256" key="2">
    <source>
        <dbReference type="SAM" id="Phobius"/>
    </source>
</evidence>
<evidence type="ECO:0000313" key="3">
    <source>
        <dbReference type="EMBL" id="ARM86207.1"/>
    </source>
</evidence>
<feature type="transmembrane region" description="Helical" evidence="2">
    <location>
        <begin position="776"/>
        <end position="805"/>
    </location>
</feature>
<protein>
    <submittedName>
        <fullName evidence="3">Conjugal transfer/type IV secretion protein DotA/TraY</fullName>
    </submittedName>
</protein>
<evidence type="ECO:0000313" key="4">
    <source>
        <dbReference type="Proteomes" id="UP000193100"/>
    </source>
</evidence>
<keyword evidence="2" id="KW-1133">Transmembrane helix</keyword>
<gene>
    <name evidence="3" type="ORF">MARSALSMR5_04187</name>
</gene>
<feature type="region of interest" description="Disordered" evidence="1">
    <location>
        <begin position="506"/>
        <end position="532"/>
    </location>
</feature>
<proteinExistence type="predicted"/>
<dbReference type="GeneID" id="77258087"/>
<accession>A0A1W6KFL9</accession>
<name>A0A1W6KFL9_9GAMM</name>
<evidence type="ECO:0000256" key="1">
    <source>
        <dbReference type="SAM" id="MobiDB-lite"/>
    </source>
</evidence>
<feature type="compositionally biased region" description="Gly residues" evidence="1">
    <location>
        <begin position="878"/>
        <end position="890"/>
    </location>
</feature>
<reference evidence="3 4" key="1">
    <citation type="submission" date="2017-04" db="EMBL/GenBank/DDBJ databases">
        <title>Genome Sequence of Marinobacter salarius strain SMR5 Isolated from a culture of the Diatom Skeletonema marinoi.</title>
        <authorList>
            <person name="Topel M."/>
            <person name="Pinder M.I.M."/>
            <person name="Johansson O.N."/>
            <person name="Kourtchenko O."/>
            <person name="Godhe A."/>
            <person name="Clarke A.K."/>
        </authorList>
    </citation>
    <scope>NUCLEOTIDE SEQUENCE [LARGE SCALE GENOMIC DNA]</scope>
    <source>
        <strain evidence="3 4">SMR5</strain>
        <plasmid evidence="4">Plasmid psmr5</plasmid>
    </source>
</reference>
<feature type="region of interest" description="Disordered" evidence="1">
    <location>
        <begin position="855"/>
        <end position="890"/>
    </location>
</feature>
<dbReference type="NCBIfam" id="TIGR04346">
    <property type="entry name" value="DotA_TraY"/>
    <property type="match status" value="1"/>
</dbReference>
<sequence length="890" mass="95885">MLDAIRKVLRLRVAGWWSLLVIVTVGASNAFAQAANSGGGGIPANERASQTGGFGAWLLSSLFESGSLTNMPADMGIIGAVIQPFSLVCAMVVVFVMMFKGVQHVLIAAQAKDIESSPVSMTWAPMHIVFAVALAIPIPQSGYSIGQYVAIWIAEQSNLLGNITSERVVDTSNYGLVTDIPLPGVRSAVQGMVDAHVCRVMINAMGQYTQSQNGALLSVSPRAISDSDTIDKLASPANGKDPNRLAVAYELTRSGSAGQFVNADRDGMDYCGSVIVEYDAFFQDDQDWTRPTEDAPDGSGGECAGSIMCGIGDYERNADKKRVAAAFEPAHRQIASAFITRAAGATGGIGIAASKLTYDVGAYFDSLTDPEKMEDYRELQREEGKKVAEAAQAVVNEMDAMQTEVYSAYQTAIEQLRSQNAATGDTHRDAVMRTGWTVLGLYWFQQNRYNSALLDSVSFHARPQINKDQIIGIMEAATGDSKFANRMGNRLDEYRRVVNQKIMNTRHDPNPLQYAADGTKASSATKPAEEQIRASKMREELPVYLQSILSSNMESQGAVMGDSDVPGVDVISTVFRKWVFAPITQQLVDEDMVTSLVNTGHTLVTISGIFYGIELLARSTTDWAQGKSEQGLTSDIANLITNPTDVVAGKAASGWLTSWPAVVLVNLLNDMKPLFMYLFLLGLFLAFYLPAVIMIQWLIGLVQWMVYVIEAVVVIPLWAILFASDMGQKAFAPQTAQQGLIHLLSILFYPALLVIGFTIGMKVLDVVGTFMIDYIMIGFLGMTTGFMFGPVSVVAGLTIVGIVAYQVIMRIFSGMLELNDRAIAWVGQRQTFGENNVEQAARSGIVGVIQRGEGVGQKNAANRQGGGQRPGADNRPGTPGGPGGSGRGSF</sequence>
<geneLocation type="plasmid" evidence="4">
    <name>psmr5</name>
</geneLocation>
<keyword evidence="3" id="KW-0614">Plasmid</keyword>
<keyword evidence="2" id="KW-0812">Transmembrane</keyword>
<feature type="transmembrane region" description="Helical" evidence="2">
    <location>
        <begin position="743"/>
        <end position="764"/>
    </location>
</feature>
<dbReference type="EMBL" id="CP020932">
    <property type="protein sequence ID" value="ARM86207.1"/>
    <property type="molecule type" value="Genomic_DNA"/>
</dbReference>
<dbReference type="Proteomes" id="UP000193100">
    <property type="component" value="Plasmid pSMR5"/>
</dbReference>
<feature type="transmembrane region" description="Helical" evidence="2">
    <location>
        <begin position="77"/>
        <end position="99"/>
    </location>
</feature>
<keyword evidence="2" id="KW-0472">Membrane</keyword>
<feature type="transmembrane region" description="Helical" evidence="2">
    <location>
        <begin position="674"/>
        <end position="698"/>
    </location>
</feature>
<feature type="transmembrane region" description="Helical" evidence="2">
    <location>
        <begin position="704"/>
        <end position="723"/>
    </location>
</feature>
<dbReference type="AlphaFoldDB" id="A0A1W6KFL9"/>
<organism evidence="3 4">
    <name type="scientific">Marinobacter salarius</name>
    <dbReference type="NCBI Taxonomy" id="1420917"/>
    <lineage>
        <taxon>Bacteria</taxon>
        <taxon>Pseudomonadati</taxon>
        <taxon>Pseudomonadota</taxon>
        <taxon>Gammaproteobacteria</taxon>
        <taxon>Pseudomonadales</taxon>
        <taxon>Marinobacteraceae</taxon>
        <taxon>Marinobacter</taxon>
    </lineage>
</organism>
<dbReference type="InterPro" id="IPR027628">
    <property type="entry name" value="DotA_TraY"/>
</dbReference>
<dbReference type="RefSeq" id="WP_085682169.1">
    <property type="nucleotide sequence ID" value="NZ_CP020932.1"/>
</dbReference>